<reference evidence="1" key="1">
    <citation type="submission" date="2014-09" db="EMBL/GenBank/DDBJ databases">
        <authorList>
            <person name="Magalhaes I.L.F."/>
            <person name="Oliveira U."/>
            <person name="Santos F.R."/>
            <person name="Vidigal T.H.D.A."/>
            <person name="Brescovit A.D."/>
            <person name="Santos A.J."/>
        </authorList>
    </citation>
    <scope>NUCLEOTIDE SEQUENCE</scope>
    <source>
        <tissue evidence="1">Shoot tissue taken approximately 20 cm above the soil surface</tissue>
    </source>
</reference>
<dbReference type="EMBL" id="GBRH01255889">
    <property type="protein sequence ID" value="JAD42006.1"/>
    <property type="molecule type" value="Transcribed_RNA"/>
</dbReference>
<evidence type="ECO:0000313" key="1">
    <source>
        <dbReference type="EMBL" id="JAD42006.1"/>
    </source>
</evidence>
<proteinExistence type="predicted"/>
<reference evidence="1" key="2">
    <citation type="journal article" date="2015" name="Data Brief">
        <title>Shoot transcriptome of the giant reed, Arundo donax.</title>
        <authorList>
            <person name="Barrero R.A."/>
            <person name="Guerrero F.D."/>
            <person name="Moolhuijzen P."/>
            <person name="Goolsby J.A."/>
            <person name="Tidwell J."/>
            <person name="Bellgard S.E."/>
            <person name="Bellgard M.I."/>
        </authorList>
    </citation>
    <scope>NUCLEOTIDE SEQUENCE</scope>
    <source>
        <tissue evidence="1">Shoot tissue taken approximately 20 cm above the soil surface</tissue>
    </source>
</reference>
<accession>A0A0A8ZT84</accession>
<organism evidence="1">
    <name type="scientific">Arundo donax</name>
    <name type="common">Giant reed</name>
    <name type="synonym">Donax arundinaceus</name>
    <dbReference type="NCBI Taxonomy" id="35708"/>
    <lineage>
        <taxon>Eukaryota</taxon>
        <taxon>Viridiplantae</taxon>
        <taxon>Streptophyta</taxon>
        <taxon>Embryophyta</taxon>
        <taxon>Tracheophyta</taxon>
        <taxon>Spermatophyta</taxon>
        <taxon>Magnoliopsida</taxon>
        <taxon>Liliopsida</taxon>
        <taxon>Poales</taxon>
        <taxon>Poaceae</taxon>
        <taxon>PACMAD clade</taxon>
        <taxon>Arundinoideae</taxon>
        <taxon>Arundineae</taxon>
        <taxon>Arundo</taxon>
    </lineage>
</organism>
<protein>
    <submittedName>
        <fullName evidence="1">Uncharacterized protein</fullName>
    </submittedName>
</protein>
<sequence length="10" mass="1098">MASSMTTELQ</sequence>
<name>A0A0A8ZT84_ARUDO</name>